<organism evidence="5 6">
    <name type="scientific">Smittium simulii</name>
    <dbReference type="NCBI Taxonomy" id="133385"/>
    <lineage>
        <taxon>Eukaryota</taxon>
        <taxon>Fungi</taxon>
        <taxon>Fungi incertae sedis</taxon>
        <taxon>Zoopagomycota</taxon>
        <taxon>Kickxellomycotina</taxon>
        <taxon>Harpellomycetes</taxon>
        <taxon>Harpellales</taxon>
        <taxon>Legeriomycetaceae</taxon>
        <taxon>Smittium</taxon>
    </lineage>
</organism>
<feature type="domain" description="Acyl-CoA thioesterase 2 C-terminal" evidence="3">
    <location>
        <begin position="258"/>
        <end position="352"/>
    </location>
</feature>
<dbReference type="InterPro" id="IPR029069">
    <property type="entry name" value="HotDog_dom_sf"/>
</dbReference>
<dbReference type="InterPro" id="IPR042171">
    <property type="entry name" value="Acyl-CoA_hotdog"/>
</dbReference>
<dbReference type="Gene3D" id="2.40.160.210">
    <property type="entry name" value="Acyl-CoA thioesterase, double hotdog domain"/>
    <property type="match status" value="1"/>
</dbReference>
<dbReference type="Pfam" id="PF02551">
    <property type="entry name" value="Acyl_CoA_thio"/>
    <property type="match status" value="1"/>
</dbReference>
<dbReference type="InterPro" id="IPR003703">
    <property type="entry name" value="Acyl_CoA_thio"/>
</dbReference>
<dbReference type="CDD" id="cd03444">
    <property type="entry name" value="Thioesterase_II_repeat1"/>
    <property type="match status" value="1"/>
</dbReference>
<evidence type="ECO:0000313" key="6">
    <source>
        <dbReference type="Proteomes" id="UP000245383"/>
    </source>
</evidence>
<dbReference type="Pfam" id="PF13622">
    <property type="entry name" value="4HBT_3"/>
    <property type="match status" value="1"/>
</dbReference>
<sequence>MLLKTFLGLGKFQVLNLSNKPKYILNANKNTIIAFSKKFYSARTLDSSSNKMMISDAIDIIPGTTNTFYSKELWKPSIVAQALLAATRTVDSSLKVNSLHSYFLLPGNVELPIEYRVDTIRNGRSFACRSVTAAQNSKTIFTLMCSFNLPSSTVHRIEHQYKMPQVLSPEHYNSDLVFEGVRNVFDFQQGTDTNSTFDNPKYATFSTKDSVGVDGRLVDPSNLKTAAVKSSLTRDPYRLWWLKPAVDKFNDAKTTFSFFDTQCGLAYLTDFRFLYTGALPYNIHYTKAEQKNRLLMMASLDHSIWFHSPFDLTDWLLFEMESPRVCDDRALITGRIYNSSGILVASVAQEGLLRAQVEESISLLVEYNPPKLL</sequence>
<reference evidence="5 6" key="1">
    <citation type="journal article" date="2018" name="MBio">
        <title>Comparative Genomics Reveals the Core Gene Toolbox for the Fungus-Insect Symbiosis.</title>
        <authorList>
            <person name="Wang Y."/>
            <person name="Stata M."/>
            <person name="Wang W."/>
            <person name="Stajich J.E."/>
            <person name="White M.M."/>
            <person name="Moncalvo J.M."/>
        </authorList>
    </citation>
    <scope>NUCLEOTIDE SEQUENCE [LARGE SCALE GENOMIC DNA]</scope>
    <source>
        <strain evidence="5 6">SWE-8-4</strain>
    </source>
</reference>
<dbReference type="SUPFAM" id="SSF54637">
    <property type="entry name" value="Thioesterase/thiol ester dehydrase-isomerase"/>
    <property type="match status" value="2"/>
</dbReference>
<dbReference type="GO" id="GO:0006637">
    <property type="term" value="P:acyl-CoA metabolic process"/>
    <property type="evidence" value="ECO:0007669"/>
    <property type="project" value="InterPro"/>
</dbReference>
<accession>A0A2T9YQM5</accession>
<comment type="caution">
    <text evidence="5">The sequence shown here is derived from an EMBL/GenBank/DDBJ whole genome shotgun (WGS) entry which is preliminary data.</text>
</comment>
<evidence type="ECO:0000259" key="4">
    <source>
        <dbReference type="Pfam" id="PF13622"/>
    </source>
</evidence>
<protein>
    <recommendedName>
        <fullName evidence="7">Acyl-CoA thioesterase II domain-containing protein</fullName>
    </recommendedName>
</protein>
<feature type="domain" description="Acyl-CoA thioesterase-like N-terminal HotDog" evidence="4">
    <location>
        <begin position="79"/>
        <end position="147"/>
    </location>
</feature>
<dbReference type="CDD" id="cd03445">
    <property type="entry name" value="Thioesterase_II_repeat2"/>
    <property type="match status" value="1"/>
</dbReference>
<dbReference type="GO" id="GO:0005782">
    <property type="term" value="C:peroxisomal matrix"/>
    <property type="evidence" value="ECO:0007669"/>
    <property type="project" value="TreeGrafter"/>
</dbReference>
<dbReference type="GO" id="GO:0047617">
    <property type="term" value="F:fatty acyl-CoA hydrolase activity"/>
    <property type="evidence" value="ECO:0007669"/>
    <property type="project" value="InterPro"/>
</dbReference>
<comment type="similarity">
    <text evidence="1">Belongs to the C/M/P thioester hydrolase family.</text>
</comment>
<evidence type="ECO:0000256" key="1">
    <source>
        <dbReference type="ARBA" id="ARBA00006538"/>
    </source>
</evidence>
<name>A0A2T9YQM5_9FUNG</name>
<evidence type="ECO:0008006" key="7">
    <source>
        <dbReference type="Google" id="ProtNLM"/>
    </source>
</evidence>
<keyword evidence="2" id="KW-0378">Hydrolase</keyword>
<dbReference type="InterPro" id="IPR049449">
    <property type="entry name" value="TesB_ACOT8-like_N"/>
</dbReference>
<dbReference type="STRING" id="133385.A0A2T9YQM5"/>
<dbReference type="AlphaFoldDB" id="A0A2T9YQM5"/>
<evidence type="ECO:0000259" key="3">
    <source>
        <dbReference type="Pfam" id="PF02551"/>
    </source>
</evidence>
<dbReference type="Proteomes" id="UP000245383">
    <property type="component" value="Unassembled WGS sequence"/>
</dbReference>
<keyword evidence="6" id="KW-1185">Reference proteome</keyword>
<evidence type="ECO:0000313" key="5">
    <source>
        <dbReference type="EMBL" id="PVU94658.1"/>
    </source>
</evidence>
<dbReference type="PANTHER" id="PTHR11066">
    <property type="entry name" value="ACYL-COA THIOESTERASE"/>
    <property type="match status" value="1"/>
</dbReference>
<dbReference type="GO" id="GO:0009062">
    <property type="term" value="P:fatty acid catabolic process"/>
    <property type="evidence" value="ECO:0007669"/>
    <property type="project" value="TreeGrafter"/>
</dbReference>
<dbReference type="InterPro" id="IPR025652">
    <property type="entry name" value="TesB_C"/>
</dbReference>
<gene>
    <name evidence="5" type="ORF">BB561_002372</name>
</gene>
<dbReference type="EMBL" id="MBFR01000080">
    <property type="protein sequence ID" value="PVU94658.1"/>
    <property type="molecule type" value="Genomic_DNA"/>
</dbReference>
<dbReference type="PANTHER" id="PTHR11066:SF34">
    <property type="entry name" value="ACYL-COENZYME A THIOESTERASE 8"/>
    <property type="match status" value="1"/>
</dbReference>
<proteinExistence type="inferred from homology"/>
<dbReference type="OrthoDB" id="68328at2759"/>
<evidence type="ECO:0000256" key="2">
    <source>
        <dbReference type="ARBA" id="ARBA00022801"/>
    </source>
</evidence>